<feature type="region of interest" description="Disordered" evidence="1">
    <location>
        <begin position="59"/>
        <end position="150"/>
    </location>
</feature>
<comment type="caution">
    <text evidence="2">The sequence shown here is derived from an EMBL/GenBank/DDBJ whole genome shotgun (WGS) entry which is preliminary data.</text>
</comment>
<dbReference type="Proteomes" id="UP000828390">
    <property type="component" value="Unassembled WGS sequence"/>
</dbReference>
<feature type="compositionally biased region" description="Basic and acidic residues" evidence="1">
    <location>
        <begin position="64"/>
        <end position="102"/>
    </location>
</feature>
<accession>A0A9D4HXN4</accession>
<feature type="compositionally biased region" description="Polar residues" evidence="1">
    <location>
        <begin position="115"/>
        <end position="125"/>
    </location>
</feature>
<proteinExistence type="predicted"/>
<evidence type="ECO:0000313" key="3">
    <source>
        <dbReference type="Proteomes" id="UP000828390"/>
    </source>
</evidence>
<dbReference type="AlphaFoldDB" id="A0A9D4HXN4"/>
<name>A0A9D4HXN4_DREPO</name>
<keyword evidence="3" id="KW-1185">Reference proteome</keyword>
<dbReference type="EMBL" id="JAIWYP010000011">
    <property type="protein sequence ID" value="KAH3736582.1"/>
    <property type="molecule type" value="Genomic_DNA"/>
</dbReference>
<reference evidence="2" key="1">
    <citation type="journal article" date="2019" name="bioRxiv">
        <title>The Genome of the Zebra Mussel, Dreissena polymorpha: A Resource for Invasive Species Research.</title>
        <authorList>
            <person name="McCartney M.A."/>
            <person name="Auch B."/>
            <person name="Kono T."/>
            <person name="Mallez S."/>
            <person name="Zhang Y."/>
            <person name="Obille A."/>
            <person name="Becker A."/>
            <person name="Abrahante J.E."/>
            <person name="Garbe J."/>
            <person name="Badalamenti J.P."/>
            <person name="Herman A."/>
            <person name="Mangelson H."/>
            <person name="Liachko I."/>
            <person name="Sullivan S."/>
            <person name="Sone E.D."/>
            <person name="Koren S."/>
            <person name="Silverstein K.A.T."/>
            <person name="Beckman K.B."/>
            <person name="Gohl D.M."/>
        </authorList>
    </citation>
    <scope>NUCLEOTIDE SEQUENCE</scope>
    <source>
        <strain evidence="2">Duluth1</strain>
        <tissue evidence="2">Whole animal</tissue>
    </source>
</reference>
<gene>
    <name evidence="2" type="ORF">DPMN_043153</name>
</gene>
<sequence length="150" mass="17118">MIRDRFPEWYSMLATYRLKQCPTSSTYDKNRIYSNETVVELNESEDASDEAGTNEVFTFTQNTHQKDPTTENAHRDVKNVDTDRIENTRIESRSNDADRSESTNEENSYLPKGGNKSNRGTSITSEIIPDCSKQQTQKPTVDIKSQNQVG</sequence>
<feature type="compositionally biased region" description="Polar residues" evidence="1">
    <location>
        <begin position="132"/>
        <end position="150"/>
    </location>
</feature>
<evidence type="ECO:0000256" key="1">
    <source>
        <dbReference type="SAM" id="MobiDB-lite"/>
    </source>
</evidence>
<protein>
    <submittedName>
        <fullName evidence="2">Uncharacterized protein</fullName>
    </submittedName>
</protein>
<organism evidence="2 3">
    <name type="scientific">Dreissena polymorpha</name>
    <name type="common">Zebra mussel</name>
    <name type="synonym">Mytilus polymorpha</name>
    <dbReference type="NCBI Taxonomy" id="45954"/>
    <lineage>
        <taxon>Eukaryota</taxon>
        <taxon>Metazoa</taxon>
        <taxon>Spiralia</taxon>
        <taxon>Lophotrochozoa</taxon>
        <taxon>Mollusca</taxon>
        <taxon>Bivalvia</taxon>
        <taxon>Autobranchia</taxon>
        <taxon>Heteroconchia</taxon>
        <taxon>Euheterodonta</taxon>
        <taxon>Imparidentia</taxon>
        <taxon>Neoheterodontei</taxon>
        <taxon>Myida</taxon>
        <taxon>Dreissenoidea</taxon>
        <taxon>Dreissenidae</taxon>
        <taxon>Dreissena</taxon>
    </lineage>
</organism>
<reference evidence="2" key="2">
    <citation type="submission" date="2020-11" db="EMBL/GenBank/DDBJ databases">
        <authorList>
            <person name="McCartney M.A."/>
            <person name="Auch B."/>
            <person name="Kono T."/>
            <person name="Mallez S."/>
            <person name="Becker A."/>
            <person name="Gohl D.M."/>
            <person name="Silverstein K.A.T."/>
            <person name="Koren S."/>
            <person name="Bechman K.B."/>
            <person name="Herman A."/>
            <person name="Abrahante J.E."/>
            <person name="Garbe J."/>
        </authorList>
    </citation>
    <scope>NUCLEOTIDE SEQUENCE</scope>
    <source>
        <strain evidence="2">Duluth1</strain>
        <tissue evidence="2">Whole animal</tissue>
    </source>
</reference>
<evidence type="ECO:0000313" key="2">
    <source>
        <dbReference type="EMBL" id="KAH3736582.1"/>
    </source>
</evidence>